<evidence type="ECO:0000313" key="2">
    <source>
        <dbReference type="Proteomes" id="UP001611339"/>
    </source>
</evidence>
<accession>A0ABW7TXI1</accession>
<protein>
    <submittedName>
        <fullName evidence="1">Uncharacterized protein</fullName>
    </submittedName>
</protein>
<sequence>MSTALAELGERLQREYGTLWLHRLKGDPYAALLCDIDDDPGPLRARVRDAGRLWRSGPGPWVTADPATAAALLAHPAVAHVPAVPGEAGVTAVDVPDVGSLSTRLLDAAGPEFDLVADLAEPLATGALAEACAIPEPERARFAEAVAACGTLQDAVVCPQRLDTARRLAPALDTLRSLLAAAPGATGPATVAIAARTGADLVARTALAARSPLPEDEVGPAVEEILRAEPPTWIAVLETSADLELAGARVASGERIAVLLDGGTAAEAVPAHRALAPFHRALAEAVLVALGDKGAALRPTAPAVRRPRAPLTRGPARIPVRVTAAPTSRRGAER</sequence>
<reference evidence="1 2" key="1">
    <citation type="submission" date="2024-10" db="EMBL/GenBank/DDBJ databases">
        <title>The Natural Products Discovery Center: Release of the First 8490 Sequenced Strains for Exploring Actinobacteria Biosynthetic Diversity.</title>
        <authorList>
            <person name="Kalkreuter E."/>
            <person name="Kautsar S.A."/>
            <person name="Yang D."/>
            <person name="Bader C.D."/>
            <person name="Teijaro C.N."/>
            <person name="Fluegel L."/>
            <person name="Davis C.M."/>
            <person name="Simpson J.R."/>
            <person name="Lauterbach L."/>
            <person name="Steele A.D."/>
            <person name="Gui C."/>
            <person name="Meng S."/>
            <person name="Li G."/>
            <person name="Viehrig K."/>
            <person name="Ye F."/>
            <person name="Su P."/>
            <person name="Kiefer A.F."/>
            <person name="Nichols A."/>
            <person name="Cepeda A.J."/>
            <person name="Yan W."/>
            <person name="Fan B."/>
            <person name="Jiang Y."/>
            <person name="Adhikari A."/>
            <person name="Zheng C.-J."/>
            <person name="Schuster L."/>
            <person name="Cowan T.M."/>
            <person name="Smanski M.J."/>
            <person name="Chevrette M.G."/>
            <person name="De Carvalho L.P.S."/>
            <person name="Shen B."/>
        </authorList>
    </citation>
    <scope>NUCLEOTIDE SEQUENCE [LARGE SCALE GENOMIC DNA]</scope>
    <source>
        <strain evidence="1 2">NPDC020602</strain>
    </source>
</reference>
<name>A0ABW7TXI1_9ACTN</name>
<organism evidence="1 2">
    <name type="scientific">Streptomyces litmocidini</name>
    <dbReference type="NCBI Taxonomy" id="67318"/>
    <lineage>
        <taxon>Bacteria</taxon>
        <taxon>Bacillati</taxon>
        <taxon>Actinomycetota</taxon>
        <taxon>Actinomycetes</taxon>
        <taxon>Kitasatosporales</taxon>
        <taxon>Streptomycetaceae</taxon>
        <taxon>Streptomyces</taxon>
    </lineage>
</organism>
<dbReference type="Proteomes" id="UP001611339">
    <property type="component" value="Unassembled WGS sequence"/>
</dbReference>
<proteinExistence type="predicted"/>
<dbReference type="EMBL" id="JBIRUI010000001">
    <property type="protein sequence ID" value="MFI1712087.1"/>
    <property type="molecule type" value="Genomic_DNA"/>
</dbReference>
<comment type="caution">
    <text evidence="1">The sequence shown here is derived from an EMBL/GenBank/DDBJ whole genome shotgun (WGS) entry which is preliminary data.</text>
</comment>
<dbReference type="Gene3D" id="1.10.630.10">
    <property type="entry name" value="Cytochrome P450"/>
    <property type="match status" value="1"/>
</dbReference>
<evidence type="ECO:0000313" key="1">
    <source>
        <dbReference type="EMBL" id="MFI1712087.1"/>
    </source>
</evidence>
<dbReference type="InterPro" id="IPR036396">
    <property type="entry name" value="Cyt_P450_sf"/>
</dbReference>
<gene>
    <name evidence="1" type="ORF">ACH407_00670</name>
</gene>
<dbReference type="RefSeq" id="WP_398706374.1">
    <property type="nucleotide sequence ID" value="NZ_JBIRUI010000001.1"/>
</dbReference>
<keyword evidence="2" id="KW-1185">Reference proteome</keyword>
<dbReference type="SUPFAM" id="SSF48264">
    <property type="entry name" value="Cytochrome P450"/>
    <property type="match status" value="1"/>
</dbReference>